<evidence type="ECO:0000256" key="4">
    <source>
        <dbReference type="ARBA" id="ARBA00022827"/>
    </source>
</evidence>
<dbReference type="InterPro" id="IPR009075">
    <property type="entry name" value="AcylCo_DH/oxidase_C"/>
</dbReference>
<dbReference type="PANTHER" id="PTHR43884:SF20">
    <property type="entry name" value="ACYL-COA DEHYDROGENASE FADE28"/>
    <property type="match status" value="1"/>
</dbReference>
<accession>A0A5S9R958</accession>
<evidence type="ECO:0000313" key="9">
    <source>
        <dbReference type="Proteomes" id="UP000430146"/>
    </source>
</evidence>
<dbReference type="SUPFAM" id="SSF56645">
    <property type="entry name" value="Acyl-CoA dehydrogenase NM domain-like"/>
    <property type="match status" value="1"/>
</dbReference>
<dbReference type="GO" id="GO:0016937">
    <property type="term" value="F:short-chain fatty acyl-CoA dehydrogenase activity"/>
    <property type="evidence" value="ECO:0007669"/>
    <property type="project" value="UniProtKB-EC"/>
</dbReference>
<evidence type="ECO:0000256" key="2">
    <source>
        <dbReference type="ARBA" id="ARBA00009347"/>
    </source>
</evidence>
<gene>
    <name evidence="8" type="ORF">AELLOGFF_02074</name>
</gene>
<dbReference type="Pfam" id="PF00441">
    <property type="entry name" value="Acyl-CoA_dh_1"/>
    <property type="match status" value="1"/>
</dbReference>
<evidence type="ECO:0000256" key="1">
    <source>
        <dbReference type="ARBA" id="ARBA00001974"/>
    </source>
</evidence>
<dbReference type="PANTHER" id="PTHR43884">
    <property type="entry name" value="ACYL-COA DEHYDROGENASE"/>
    <property type="match status" value="1"/>
</dbReference>
<feature type="domain" description="Acyl-CoA dehydrogenase/oxidase N-terminal" evidence="7">
    <location>
        <begin position="30"/>
        <end position="105"/>
    </location>
</feature>
<evidence type="ECO:0000259" key="7">
    <source>
        <dbReference type="Pfam" id="PF02771"/>
    </source>
</evidence>
<dbReference type="InterPro" id="IPR036250">
    <property type="entry name" value="AcylCo_DH-like_C"/>
</dbReference>
<evidence type="ECO:0000256" key="3">
    <source>
        <dbReference type="ARBA" id="ARBA00022630"/>
    </source>
</evidence>
<dbReference type="Gene3D" id="1.20.140.10">
    <property type="entry name" value="Butyryl-CoA Dehydrogenase, subunit A, domain 3"/>
    <property type="match status" value="1"/>
</dbReference>
<dbReference type="InterPro" id="IPR037069">
    <property type="entry name" value="AcylCoA_DH/ox_N_sf"/>
</dbReference>
<dbReference type="AlphaFoldDB" id="A0A5S9R958"/>
<dbReference type="Gene3D" id="1.10.540.10">
    <property type="entry name" value="Acyl-CoA dehydrogenase/oxidase, N-terminal domain"/>
    <property type="match status" value="1"/>
</dbReference>
<evidence type="ECO:0000256" key="5">
    <source>
        <dbReference type="ARBA" id="ARBA00023002"/>
    </source>
</evidence>
<dbReference type="InterPro" id="IPR009100">
    <property type="entry name" value="AcylCoA_DH/oxidase_NM_dom_sf"/>
</dbReference>
<dbReference type="EC" id="1.3.8.1" evidence="8"/>
<evidence type="ECO:0000313" key="8">
    <source>
        <dbReference type="EMBL" id="CAA0136615.1"/>
    </source>
</evidence>
<keyword evidence="9" id="KW-1185">Reference proteome</keyword>
<dbReference type="SUPFAM" id="SSF47203">
    <property type="entry name" value="Acyl-CoA dehydrogenase C-terminal domain-like"/>
    <property type="match status" value="1"/>
</dbReference>
<keyword evidence="5 8" id="KW-0560">Oxidoreductase</keyword>
<keyword evidence="4" id="KW-0274">FAD</keyword>
<dbReference type="InterPro" id="IPR013786">
    <property type="entry name" value="AcylCoA_DH/ox_N"/>
</dbReference>
<evidence type="ECO:0000259" key="6">
    <source>
        <dbReference type="Pfam" id="PF00441"/>
    </source>
</evidence>
<feature type="domain" description="Acyl-CoA dehydrogenase/oxidase C-terminal" evidence="6">
    <location>
        <begin position="176"/>
        <end position="313"/>
    </location>
</feature>
<organism evidence="8 9">
    <name type="scientific">Mycolicibacterium vanbaalenii</name>
    <name type="common">Mycobacterium vanbaalenii</name>
    <dbReference type="NCBI Taxonomy" id="110539"/>
    <lineage>
        <taxon>Bacteria</taxon>
        <taxon>Bacillati</taxon>
        <taxon>Actinomycetota</taxon>
        <taxon>Actinomycetes</taxon>
        <taxon>Mycobacteriales</taxon>
        <taxon>Mycobacteriaceae</taxon>
        <taxon>Mycolicibacterium</taxon>
    </lineage>
</organism>
<keyword evidence="3" id="KW-0285">Flavoprotein</keyword>
<protein>
    <submittedName>
        <fullName evidence="8">Acyl-CoA dehydrogenase, short-chain specific</fullName>
        <ecNumber evidence="8">1.3.8.1</ecNumber>
    </submittedName>
</protein>
<comment type="cofactor">
    <cofactor evidence="1">
        <name>FAD</name>
        <dbReference type="ChEBI" id="CHEBI:57692"/>
    </cofactor>
</comment>
<proteinExistence type="inferred from homology"/>
<name>A0A5S9R958_MYCVN</name>
<dbReference type="Proteomes" id="UP000430146">
    <property type="component" value="Unassembled WGS sequence"/>
</dbReference>
<dbReference type="EMBL" id="CACSIP010000067">
    <property type="protein sequence ID" value="CAA0136615.1"/>
    <property type="molecule type" value="Genomic_DNA"/>
</dbReference>
<sequence>MVPDNVADSADVDLDLLRSSAREFLAERGEKDSVEDLARMDWTGLLVDESLGGAGWLPVETVVIAEEIGRAGDRSAWFGTTMAAAALASAPGDIRDRWLPSVLDGNVSAGLALAGDTVRVTNAGALRLLVTLGRNGIHVFELSDTTPRSRDDELLDISRPAWRVGLSGTEGVPVGGTERAAQLHAVARVLLSADSLGAFSATFERLVAYLKERIAFGAPIASFQSVQHRLVDLLVLETKARAIIMKAARALMPAELTGEAVELSAAAHAFVTSKSAAAVDECMQLSGGIGFTWEYPLHHELRRVFTNGHLLGTARSSRAAYADMADW</sequence>
<comment type="similarity">
    <text evidence="2">Belongs to the acyl-CoA dehydrogenase family.</text>
</comment>
<reference evidence="8 9" key="1">
    <citation type="submission" date="2019-11" db="EMBL/GenBank/DDBJ databases">
        <authorList>
            <person name="Holert J."/>
        </authorList>
    </citation>
    <scope>NUCLEOTIDE SEQUENCE [LARGE SCALE GENOMIC DNA]</scope>
    <source>
        <strain evidence="8">BC8_1</strain>
    </source>
</reference>
<dbReference type="Pfam" id="PF02771">
    <property type="entry name" value="Acyl-CoA_dh_N"/>
    <property type="match status" value="1"/>
</dbReference>
<dbReference type="GO" id="GO:0050660">
    <property type="term" value="F:flavin adenine dinucleotide binding"/>
    <property type="evidence" value="ECO:0007669"/>
    <property type="project" value="InterPro"/>
</dbReference>